<gene>
    <name evidence="4" type="ORF">QTN47_12195</name>
</gene>
<dbReference type="PANTHER" id="PTHR16026">
    <property type="entry name" value="CARTILAGE ACIDIC PROTEIN 1"/>
    <property type="match status" value="1"/>
</dbReference>
<reference evidence="4 5" key="1">
    <citation type="submission" date="2023-07" db="EMBL/GenBank/DDBJ databases">
        <authorList>
            <person name="Lian W.-H."/>
        </authorList>
    </citation>
    <scope>NUCLEOTIDE SEQUENCE [LARGE SCALE GENOMIC DNA]</scope>
    <source>
        <strain evidence="4 5">SYSU DXS3180</strain>
    </source>
</reference>
<proteinExistence type="predicted"/>
<protein>
    <submittedName>
        <fullName evidence="4">VCBS repeat-containing protein</fullName>
    </submittedName>
</protein>
<evidence type="ECO:0000256" key="1">
    <source>
        <dbReference type="ARBA" id="ARBA00022729"/>
    </source>
</evidence>
<accession>A0ABV3ZIL4</accession>
<name>A0ABV3ZIL4_9BACT</name>
<dbReference type="Pfam" id="PF13517">
    <property type="entry name" value="FG-GAP_3"/>
    <property type="match status" value="5"/>
</dbReference>
<dbReference type="PANTHER" id="PTHR16026:SF0">
    <property type="entry name" value="CARTILAGE ACIDIC PROTEIN 1"/>
    <property type="match status" value="1"/>
</dbReference>
<dbReference type="InterPro" id="IPR013517">
    <property type="entry name" value="FG-GAP"/>
</dbReference>
<feature type="domain" description="ASPIC/UnbV" evidence="3">
    <location>
        <begin position="540"/>
        <end position="607"/>
    </location>
</feature>
<dbReference type="Proteomes" id="UP001560573">
    <property type="component" value="Unassembled WGS sequence"/>
</dbReference>
<keyword evidence="5" id="KW-1185">Reference proteome</keyword>
<evidence type="ECO:0000313" key="5">
    <source>
        <dbReference type="Proteomes" id="UP001560573"/>
    </source>
</evidence>
<feature type="signal peptide" evidence="2">
    <location>
        <begin position="1"/>
        <end position="20"/>
    </location>
</feature>
<organism evidence="4 5">
    <name type="scientific">Danxiaibacter flavus</name>
    <dbReference type="NCBI Taxonomy" id="3049108"/>
    <lineage>
        <taxon>Bacteria</taxon>
        <taxon>Pseudomonadati</taxon>
        <taxon>Bacteroidota</taxon>
        <taxon>Chitinophagia</taxon>
        <taxon>Chitinophagales</taxon>
        <taxon>Chitinophagaceae</taxon>
        <taxon>Danxiaibacter</taxon>
    </lineage>
</organism>
<evidence type="ECO:0000259" key="3">
    <source>
        <dbReference type="Pfam" id="PF07593"/>
    </source>
</evidence>
<feature type="chain" id="PRO_5046200642" evidence="2">
    <location>
        <begin position="21"/>
        <end position="1120"/>
    </location>
</feature>
<sequence length="1120" mass="123603">MTRIYPYLIFCLACVMNAQAQTTSAPTQFTLVPEKESGISYLNTITEDDSLNVFSYEYLYNGAGVGIADFNNDGLTDVFFSGNTAANKLFLNKGGFHFEDITRKANVKGNGTWSTGVSIADINGDGLPDIYVCHSGKFKDPEQLSNELFINQGVKDGVPVFKEMAKEYGLDAPGTQSTQAAFFDYDNDGDLDMFLLNHSNHTYNPLLNTKKVRATPDMHFGNRLFRNDKDANGQIHFTDVTLKAGIINNALNFGLSVTVSDVNKDGWPDIYTTSDYTEVDCFYVNNHDGTFTESLSKSFAHVSKFSMGADIADYNNDGLPDVFTLDMLPEDNHRQKLLKGPDEYDQYHLLLDSGYYHQQMRNMLQLNRGTDAKGNVRFSEIGQLAGISNTDWSWAGLFADFDNDGWKDLFVSNGYLRDYTDMDFLKYTVADAQKTSLKEGIVNFKTYDLVKKMASNKLSNYIFQNKRDLTFANKTKDWGLYKPGVSNAAAYADLDNDGDLDLIVCNNNEPAFVYRNNQNEVSPTAFIKLKLKGEGLNTAAFGTKITFTTDDGLQQYQELYPVRGYQSSISPEIIFGYPSGSQPAKLELTWPNGKQTVLTSISSGKTIELAQADARPKEVVQTASTKLFTDITAQSGLTFRHTENDFIDFKDEVLLPYQLSREGPALAKADVNGDKLEDVFVGGAIGQSGVLYLQTSQGTFMAAGSQPWTVDAASEDVNAVFFDADNDGDMDLYVVSGGNEYADGSPEYNDRLYLNDGKGNFIKEPNALPAMLSDKQAVAVGDFDNDGDLDLFIGGRVVPGSFPMAARSYLLRNDTKNGSVHFTDVTEDAWRKPGMVTAAAWADLDNDHFPELLIAGDWMNVMLFKNNAGKLTNISAASGVQNLNGMWASINAADVDGDGDTDFILGNCGYNNQFKASKDQPVTLYAADFDDNGTIDPIMCYYIQGTSYPVASRDELLDQIVPLKRKYIKYKDYADATVNDIFSKDKVKKAGYYHCDELASGILYNNGNMKFSFSPLPLVAQFSRISAAVVQDFDKDGINDILLSGNFYPYRTTAGRNDAGYGVLLKGKGNKTFESVEPGQAGMFMDGDCRKMVSLKTASGETLIIAAKNDDNMQVLKLNM</sequence>
<dbReference type="Pfam" id="PF07593">
    <property type="entry name" value="UnbV_ASPIC"/>
    <property type="match status" value="1"/>
</dbReference>
<dbReference type="Gene3D" id="2.130.10.130">
    <property type="entry name" value="Integrin alpha, N-terminal"/>
    <property type="match status" value="5"/>
</dbReference>
<dbReference type="InterPro" id="IPR011519">
    <property type="entry name" value="UnbV_ASPIC"/>
</dbReference>
<keyword evidence="1 2" id="KW-0732">Signal</keyword>
<dbReference type="InterPro" id="IPR028994">
    <property type="entry name" value="Integrin_alpha_N"/>
</dbReference>
<comment type="caution">
    <text evidence="4">The sequence shown here is derived from an EMBL/GenBank/DDBJ whole genome shotgun (WGS) entry which is preliminary data.</text>
</comment>
<dbReference type="RefSeq" id="WP_369329673.1">
    <property type="nucleotide sequence ID" value="NZ_JAULBC010000003.1"/>
</dbReference>
<dbReference type="SUPFAM" id="SSF69318">
    <property type="entry name" value="Integrin alpha N-terminal domain"/>
    <property type="match status" value="3"/>
</dbReference>
<dbReference type="InterPro" id="IPR027039">
    <property type="entry name" value="Crtac1"/>
</dbReference>
<evidence type="ECO:0000313" key="4">
    <source>
        <dbReference type="EMBL" id="MEX6688264.1"/>
    </source>
</evidence>
<dbReference type="EMBL" id="JAULBC010000003">
    <property type="protein sequence ID" value="MEX6688264.1"/>
    <property type="molecule type" value="Genomic_DNA"/>
</dbReference>
<evidence type="ECO:0000256" key="2">
    <source>
        <dbReference type="SAM" id="SignalP"/>
    </source>
</evidence>